<dbReference type="RefSeq" id="WP_092791089.1">
    <property type="nucleotide sequence ID" value="NZ_FNXF01000003.1"/>
</dbReference>
<organism evidence="1 2">
    <name type="scientific">Rheinheimera pacifica</name>
    <dbReference type="NCBI Taxonomy" id="173990"/>
    <lineage>
        <taxon>Bacteria</taxon>
        <taxon>Pseudomonadati</taxon>
        <taxon>Pseudomonadota</taxon>
        <taxon>Gammaproteobacteria</taxon>
        <taxon>Chromatiales</taxon>
        <taxon>Chromatiaceae</taxon>
        <taxon>Rheinheimera</taxon>
    </lineage>
</organism>
<accession>A0A1H6KHX1</accession>
<reference evidence="2" key="1">
    <citation type="submission" date="2016-10" db="EMBL/GenBank/DDBJ databases">
        <authorList>
            <person name="Varghese N."/>
            <person name="Submissions S."/>
        </authorList>
    </citation>
    <scope>NUCLEOTIDE SEQUENCE [LARGE SCALE GENOMIC DNA]</scope>
    <source>
        <strain evidence="2">DSM 17616</strain>
    </source>
</reference>
<evidence type="ECO:0000313" key="1">
    <source>
        <dbReference type="EMBL" id="SEH73219.1"/>
    </source>
</evidence>
<keyword evidence="2" id="KW-1185">Reference proteome</keyword>
<dbReference type="EMBL" id="FNXF01000003">
    <property type="protein sequence ID" value="SEH73219.1"/>
    <property type="molecule type" value="Genomic_DNA"/>
</dbReference>
<dbReference type="Proteomes" id="UP000199371">
    <property type="component" value="Unassembled WGS sequence"/>
</dbReference>
<protein>
    <submittedName>
        <fullName evidence="1">Uncharacterized protein</fullName>
    </submittedName>
</protein>
<dbReference type="STRING" id="173990.SAMN05660691_01098"/>
<dbReference type="OrthoDB" id="9965757at2"/>
<dbReference type="AlphaFoldDB" id="A0A1H6KHX1"/>
<sequence length="80" mass="9175">MKAENIVDKQNVQLMLRQQGCQVLRVTSRKTRAVIEIQQPSPQLQKIAAAFTENVNGQQRQAFYAQVRSCVVHWHQEAQA</sequence>
<proteinExistence type="predicted"/>
<evidence type="ECO:0000313" key="2">
    <source>
        <dbReference type="Proteomes" id="UP000199371"/>
    </source>
</evidence>
<gene>
    <name evidence="1" type="ORF">SAMN05660691_01098</name>
</gene>
<name>A0A1H6KHX1_9GAMM</name>